<evidence type="ECO:0000313" key="4">
    <source>
        <dbReference type="Proteomes" id="UP000030669"/>
    </source>
</evidence>
<dbReference type="InterPro" id="IPR036457">
    <property type="entry name" value="PPM-type-like_dom_sf"/>
</dbReference>
<dbReference type="RefSeq" id="XP_007861787.1">
    <property type="nucleotide sequence ID" value="XM_007863596.1"/>
</dbReference>
<gene>
    <name evidence="3" type="ORF">GLOTRDRAFT_34739</name>
</gene>
<dbReference type="Pfam" id="PF00481">
    <property type="entry name" value="PP2C"/>
    <property type="match status" value="1"/>
</dbReference>
<dbReference type="GeneID" id="19305583"/>
<feature type="compositionally biased region" description="Basic and acidic residues" evidence="1">
    <location>
        <begin position="295"/>
        <end position="313"/>
    </location>
</feature>
<organism evidence="3 4">
    <name type="scientific">Gloeophyllum trabeum (strain ATCC 11539 / FP-39264 / Madison 617)</name>
    <name type="common">Brown rot fungus</name>
    <dbReference type="NCBI Taxonomy" id="670483"/>
    <lineage>
        <taxon>Eukaryota</taxon>
        <taxon>Fungi</taxon>
        <taxon>Dikarya</taxon>
        <taxon>Basidiomycota</taxon>
        <taxon>Agaricomycotina</taxon>
        <taxon>Agaricomycetes</taxon>
        <taxon>Gloeophyllales</taxon>
        <taxon>Gloeophyllaceae</taxon>
        <taxon>Gloeophyllum</taxon>
    </lineage>
</organism>
<dbReference type="Gene3D" id="3.60.40.10">
    <property type="entry name" value="PPM-type phosphatase domain"/>
    <property type="match status" value="1"/>
</dbReference>
<feature type="region of interest" description="Disordered" evidence="1">
    <location>
        <begin position="294"/>
        <end position="313"/>
    </location>
</feature>
<reference evidence="3 4" key="1">
    <citation type="journal article" date="2012" name="Science">
        <title>The Paleozoic origin of enzymatic lignin decomposition reconstructed from 31 fungal genomes.</title>
        <authorList>
            <person name="Floudas D."/>
            <person name="Binder M."/>
            <person name="Riley R."/>
            <person name="Barry K."/>
            <person name="Blanchette R.A."/>
            <person name="Henrissat B."/>
            <person name="Martinez A.T."/>
            <person name="Otillar R."/>
            <person name="Spatafora J.W."/>
            <person name="Yadav J.S."/>
            <person name="Aerts A."/>
            <person name="Benoit I."/>
            <person name="Boyd A."/>
            <person name="Carlson A."/>
            <person name="Copeland A."/>
            <person name="Coutinho P.M."/>
            <person name="de Vries R.P."/>
            <person name="Ferreira P."/>
            <person name="Findley K."/>
            <person name="Foster B."/>
            <person name="Gaskell J."/>
            <person name="Glotzer D."/>
            <person name="Gorecki P."/>
            <person name="Heitman J."/>
            <person name="Hesse C."/>
            <person name="Hori C."/>
            <person name="Igarashi K."/>
            <person name="Jurgens J.A."/>
            <person name="Kallen N."/>
            <person name="Kersten P."/>
            <person name="Kohler A."/>
            <person name="Kuees U."/>
            <person name="Kumar T.K.A."/>
            <person name="Kuo A."/>
            <person name="LaButti K."/>
            <person name="Larrondo L.F."/>
            <person name="Lindquist E."/>
            <person name="Ling A."/>
            <person name="Lombard V."/>
            <person name="Lucas S."/>
            <person name="Lundell T."/>
            <person name="Martin R."/>
            <person name="McLaughlin D.J."/>
            <person name="Morgenstern I."/>
            <person name="Morin E."/>
            <person name="Murat C."/>
            <person name="Nagy L.G."/>
            <person name="Nolan M."/>
            <person name="Ohm R.A."/>
            <person name="Patyshakuliyeva A."/>
            <person name="Rokas A."/>
            <person name="Ruiz-Duenas F.J."/>
            <person name="Sabat G."/>
            <person name="Salamov A."/>
            <person name="Samejima M."/>
            <person name="Schmutz J."/>
            <person name="Slot J.C."/>
            <person name="St John F."/>
            <person name="Stenlid J."/>
            <person name="Sun H."/>
            <person name="Sun S."/>
            <person name="Syed K."/>
            <person name="Tsang A."/>
            <person name="Wiebenga A."/>
            <person name="Young D."/>
            <person name="Pisabarro A."/>
            <person name="Eastwood D.C."/>
            <person name="Martin F."/>
            <person name="Cullen D."/>
            <person name="Grigoriev I.V."/>
            <person name="Hibbett D.S."/>
        </authorList>
    </citation>
    <scope>NUCLEOTIDE SEQUENCE [LARGE SCALE GENOMIC DNA]</scope>
    <source>
        <strain evidence="3 4">ATCC 11539</strain>
    </source>
</reference>
<evidence type="ECO:0000313" key="3">
    <source>
        <dbReference type="EMBL" id="EPQ59920.1"/>
    </source>
</evidence>
<dbReference type="STRING" id="670483.S7RY94"/>
<keyword evidence="4" id="KW-1185">Reference proteome</keyword>
<dbReference type="eggNOG" id="KOG0700">
    <property type="taxonomic scope" value="Eukaryota"/>
</dbReference>
<dbReference type="KEGG" id="gtr:GLOTRDRAFT_34739"/>
<dbReference type="OMA" id="GEQAMAP"/>
<dbReference type="HOGENOM" id="CLU_021928_3_1_1"/>
<protein>
    <recommendedName>
        <fullName evidence="2">PPM-type phosphatase domain-containing protein</fullName>
    </recommendedName>
</protein>
<feature type="region of interest" description="Disordered" evidence="1">
    <location>
        <begin position="355"/>
        <end position="374"/>
    </location>
</feature>
<dbReference type="SUPFAM" id="SSF81606">
    <property type="entry name" value="PP2C-like"/>
    <property type="match status" value="1"/>
</dbReference>
<feature type="domain" description="PPM-type phosphatase" evidence="2">
    <location>
        <begin position="83"/>
        <end position="514"/>
    </location>
</feature>
<dbReference type="AlphaFoldDB" id="S7RY94"/>
<sequence>MLRRAWKPVAALTGIAGTSSYLWYSYSRSRNSETFEFPVRVRGADGKASMSTLTVPLLPKDEVERRIKENAVVETIASQGNISWKHATVSLASNDPIEDASTNGVIPRDTISRGSVGDFLFFAVMDGHSGPYTSRLLSRTLIPAVTLELKTMVIDDPNNKAPTSFLESLKALLWPVPSSAVPPDSDPEKVTAAIERAFVNLDSELINAPLRVLAASIDRTNREKKTLPDLSQHPMALATLRPALSGSCALAALLDTAHKRLYVACTGDSRAVAGVWEDNNDGTGYWRVEALSEDQTGRNPKELERMRSEHPQDEAEDVIRNGRVLGGLEPTRAFGDARYKWPREIQQVLKQSFMPDNDEMRGPSPRLKTPPYVTSRPVVTQTPISLPSPDLETKPKSTFRFVILATDGLWDRISSEDAVALVGGYLSGLKGSIPKVTLPSLVPTVSGAATVNGKAQAPKQVPGEWTFVDDHVGAHLLRNALAGANEMALRQLLSIPAPHSRRYRDDITVTVIYWEERPETTETGPVKAKL</sequence>
<dbReference type="PANTHER" id="PTHR13832">
    <property type="entry name" value="PROTEIN PHOSPHATASE 2C"/>
    <property type="match status" value="1"/>
</dbReference>
<dbReference type="EMBL" id="KB469297">
    <property type="protein sequence ID" value="EPQ59920.1"/>
    <property type="molecule type" value="Genomic_DNA"/>
</dbReference>
<dbReference type="Proteomes" id="UP000030669">
    <property type="component" value="Unassembled WGS sequence"/>
</dbReference>
<dbReference type="PROSITE" id="PS51746">
    <property type="entry name" value="PPM_2"/>
    <property type="match status" value="1"/>
</dbReference>
<dbReference type="InterPro" id="IPR001932">
    <property type="entry name" value="PPM-type_phosphatase-like_dom"/>
</dbReference>
<dbReference type="GO" id="GO:0005739">
    <property type="term" value="C:mitochondrion"/>
    <property type="evidence" value="ECO:0007669"/>
    <property type="project" value="TreeGrafter"/>
</dbReference>
<dbReference type="InterPro" id="IPR015655">
    <property type="entry name" value="PP2C"/>
</dbReference>
<name>S7RY94_GLOTA</name>
<dbReference type="CDD" id="cd00143">
    <property type="entry name" value="PP2Cc"/>
    <property type="match status" value="1"/>
</dbReference>
<dbReference type="SMART" id="SM00332">
    <property type="entry name" value="PP2Cc"/>
    <property type="match status" value="1"/>
</dbReference>
<accession>S7RY94</accession>
<evidence type="ECO:0000259" key="2">
    <source>
        <dbReference type="PROSITE" id="PS51746"/>
    </source>
</evidence>
<evidence type="ECO:0000256" key="1">
    <source>
        <dbReference type="SAM" id="MobiDB-lite"/>
    </source>
</evidence>
<dbReference type="GO" id="GO:0004741">
    <property type="term" value="F:[pyruvate dehydrogenase (acetyl-transferring)]-phosphatase activity"/>
    <property type="evidence" value="ECO:0007669"/>
    <property type="project" value="TreeGrafter"/>
</dbReference>
<dbReference type="OrthoDB" id="420076at2759"/>
<proteinExistence type="predicted"/>
<dbReference type="PANTHER" id="PTHR13832:SF792">
    <property type="entry name" value="GM14286P"/>
    <property type="match status" value="1"/>
</dbReference>